<dbReference type="SUPFAM" id="SSF81301">
    <property type="entry name" value="Nucleotidyltransferase"/>
    <property type="match status" value="1"/>
</dbReference>
<dbReference type="PANTHER" id="PTHR43852:SF3">
    <property type="entry name" value="NUCLEOTIDYLTRANSFERASE"/>
    <property type="match status" value="1"/>
</dbReference>
<dbReference type="InterPro" id="IPR043519">
    <property type="entry name" value="NT_sf"/>
</dbReference>
<evidence type="ECO:0000259" key="1">
    <source>
        <dbReference type="Pfam" id="PF01909"/>
    </source>
</evidence>
<dbReference type="Proteomes" id="UP000253857">
    <property type="component" value="Unassembled WGS sequence"/>
</dbReference>
<dbReference type="PANTHER" id="PTHR43852">
    <property type="entry name" value="NUCLEOTIDYLTRANSFERASE"/>
    <property type="match status" value="1"/>
</dbReference>
<dbReference type="Gene3D" id="3.30.460.10">
    <property type="entry name" value="Beta Polymerase, domain 2"/>
    <property type="match status" value="1"/>
</dbReference>
<accession>A0A369N155</accession>
<name>A0A369N155_EGGLN</name>
<dbReference type="EMBL" id="PPUQ01000022">
    <property type="protein sequence ID" value="RDC35520.1"/>
    <property type="molecule type" value="Genomic_DNA"/>
</dbReference>
<protein>
    <submittedName>
        <fullName evidence="2">Nucleotidyltransferase domain-containing protein</fullName>
    </submittedName>
</protein>
<comment type="caution">
    <text evidence="2">The sequence shown here is derived from an EMBL/GenBank/DDBJ whole genome shotgun (WGS) entry which is preliminary data.</text>
</comment>
<dbReference type="Pfam" id="PF01909">
    <property type="entry name" value="NTP_transf_2"/>
    <property type="match status" value="1"/>
</dbReference>
<proteinExistence type="predicted"/>
<dbReference type="EMBL" id="PPTY01000024">
    <property type="protein sequence ID" value="RDB83440.1"/>
    <property type="molecule type" value="Genomic_DNA"/>
</dbReference>
<dbReference type="GO" id="GO:0016779">
    <property type="term" value="F:nucleotidyltransferase activity"/>
    <property type="evidence" value="ECO:0007669"/>
    <property type="project" value="InterPro"/>
</dbReference>
<dbReference type="Proteomes" id="UP000253915">
    <property type="component" value="Unassembled WGS sequence"/>
</dbReference>
<keyword evidence="2" id="KW-0808">Transferase</keyword>
<dbReference type="InterPro" id="IPR002934">
    <property type="entry name" value="Polymerase_NTP_transf_dom"/>
</dbReference>
<organism evidence="2 4">
    <name type="scientific">Eggerthella lenta</name>
    <name type="common">Eubacterium lentum</name>
    <dbReference type="NCBI Taxonomy" id="84112"/>
    <lineage>
        <taxon>Bacteria</taxon>
        <taxon>Bacillati</taxon>
        <taxon>Actinomycetota</taxon>
        <taxon>Coriobacteriia</taxon>
        <taxon>Eggerthellales</taxon>
        <taxon>Eggerthellaceae</taxon>
        <taxon>Eggerthella</taxon>
    </lineage>
</organism>
<sequence>MKTLDQHTIASAVRSIAPGYGVVKAYLFGSHARGDADAASDVDLCIEPDDGFTLFSLGGFGSHLEEALGVPVDVVCGDDSFYPRARERYERDRKLIYEKS</sequence>
<dbReference type="CDD" id="cd05403">
    <property type="entry name" value="NT_KNTase_like"/>
    <property type="match status" value="1"/>
</dbReference>
<evidence type="ECO:0000313" key="4">
    <source>
        <dbReference type="Proteomes" id="UP000253857"/>
    </source>
</evidence>
<feature type="domain" description="Polymerase nucleotidyl transferase" evidence="1">
    <location>
        <begin position="9"/>
        <end position="83"/>
    </location>
</feature>
<reference evidence="4 5" key="1">
    <citation type="journal article" date="2018" name="Elife">
        <title>Discovery and characterization of a prevalent human gut bacterial enzyme sufficient for the inactivation of a family of plant toxins.</title>
        <authorList>
            <person name="Koppel N."/>
            <person name="Bisanz J.E."/>
            <person name="Pandelia M.E."/>
            <person name="Turnbaugh P.J."/>
            <person name="Balskus E.P."/>
        </authorList>
    </citation>
    <scope>NUCLEOTIDE SEQUENCE [LARGE SCALE GENOMIC DNA]</scope>
    <source>
        <strain evidence="3 5">16A</strain>
        <strain evidence="2 4">FAA1-1-60AUCSF</strain>
    </source>
</reference>
<dbReference type="AlphaFoldDB" id="A0A369N155"/>
<evidence type="ECO:0000313" key="5">
    <source>
        <dbReference type="Proteomes" id="UP000253915"/>
    </source>
</evidence>
<evidence type="ECO:0000313" key="2">
    <source>
        <dbReference type="EMBL" id="RDB83440.1"/>
    </source>
</evidence>
<gene>
    <name evidence="3" type="ORF">C1853_12735</name>
    <name evidence="2" type="ORF">C1871_11710</name>
</gene>
<dbReference type="InterPro" id="IPR052930">
    <property type="entry name" value="TA_antitoxin_MntA"/>
</dbReference>
<dbReference type="RefSeq" id="WP_035586462.1">
    <property type="nucleotide sequence ID" value="NZ_AP031442.1"/>
</dbReference>
<evidence type="ECO:0000313" key="3">
    <source>
        <dbReference type="EMBL" id="RDC35520.1"/>
    </source>
</evidence>